<name>A0A699I5C6_TANCI</name>
<evidence type="ECO:0000313" key="1">
    <source>
        <dbReference type="EMBL" id="GEZ17215.1"/>
    </source>
</evidence>
<accession>A0A699I5C6</accession>
<feature type="non-terminal residue" evidence="1">
    <location>
        <position position="1"/>
    </location>
</feature>
<organism evidence="1">
    <name type="scientific">Tanacetum cinerariifolium</name>
    <name type="common">Dalmatian daisy</name>
    <name type="synonym">Chrysanthemum cinerariifolium</name>
    <dbReference type="NCBI Taxonomy" id="118510"/>
    <lineage>
        <taxon>Eukaryota</taxon>
        <taxon>Viridiplantae</taxon>
        <taxon>Streptophyta</taxon>
        <taxon>Embryophyta</taxon>
        <taxon>Tracheophyta</taxon>
        <taxon>Spermatophyta</taxon>
        <taxon>Magnoliopsida</taxon>
        <taxon>eudicotyledons</taxon>
        <taxon>Gunneridae</taxon>
        <taxon>Pentapetalae</taxon>
        <taxon>asterids</taxon>
        <taxon>campanulids</taxon>
        <taxon>Asterales</taxon>
        <taxon>Asteraceae</taxon>
        <taxon>Asteroideae</taxon>
        <taxon>Anthemideae</taxon>
        <taxon>Anthemidinae</taxon>
        <taxon>Tanacetum</taxon>
    </lineage>
</organism>
<comment type="caution">
    <text evidence="1">The sequence shown here is derived from an EMBL/GenBank/DDBJ whole genome shotgun (WGS) entry which is preliminary data.</text>
</comment>
<dbReference type="AlphaFoldDB" id="A0A699I5C6"/>
<gene>
    <name evidence="1" type="ORF">Tci_489188</name>
</gene>
<protein>
    <submittedName>
        <fullName evidence="1">Uncharacterized protein</fullName>
    </submittedName>
</protein>
<proteinExistence type="predicted"/>
<dbReference type="EMBL" id="BKCJ010248499">
    <property type="protein sequence ID" value="GEZ17215.1"/>
    <property type="molecule type" value="Genomic_DNA"/>
</dbReference>
<sequence>GRIIDNLVANKGVTLVDETQGRNDQDMFETGVLDDEEVMTKKEVSIASPVTTVGEAVTTVGVEVSAAATTPTISIDDITLAKALVALKSAKPMVKEPSVHVSDVSTTSTTVTTTTKAKGIVMQEPKETTIRTTTARIEYIKTEQKELEARNLIAGGERASLLDQVASLERSNVILRGSMMMEGARADRFRRRMSFMKSKLR</sequence>
<reference evidence="1" key="1">
    <citation type="journal article" date="2019" name="Sci. Rep.">
        <title>Draft genome of Tanacetum cinerariifolium, the natural source of mosquito coil.</title>
        <authorList>
            <person name="Yamashiro T."/>
            <person name="Shiraishi A."/>
            <person name="Satake H."/>
            <person name="Nakayama K."/>
        </authorList>
    </citation>
    <scope>NUCLEOTIDE SEQUENCE</scope>
</reference>